<dbReference type="PANTHER" id="PTHR47584:SF14">
    <property type="entry name" value="L10-INTERACTING MYB DOMAIN-CONTAINING PROTEIN-LIKE"/>
    <property type="match status" value="1"/>
</dbReference>
<dbReference type="InterPro" id="IPR045026">
    <property type="entry name" value="LIMYB"/>
</dbReference>
<sequence length="600" mass="67696">MFLETYVGDCLSTCRAPAVCTTVTTLPRITPQRFKSILPLFSAFQLRPQRVTAALRGGDEMRLEHQSGDVLLHTNSLPFQQFLPNQFRNHRVSRGKEGFWIDLSYQQRQRKLDFEYSRFPSDPESLWSHSVIREIPTWRRQWDHITSSLPGVPNPRSDFGILRPPCTEWALGSDARYPLDGHINDQLPQTIVAASFVPLYSQMELPTYTHIVDWSFSSLNLTTTIVKACINQTARERQVQTPGQLSLKFCSSPGECPVESPFELQQWLVFRLHFRNLSSTSLIRMAKDSPAHWTTEDEVVLIDFLLLHATAAGDGGNFKMVTFNAAAPVADAKRVKGGPKTAKACQNKYNSLRQIFRVIQAIKNRSGWTWNDDTGASITPEMEDAWSDFLRVHKEAKPFKNQGWAHLEKVSRLMPATVKGGHVFRPSQGISGMDPFDEDDDDLPPFPESTQAVEEIRNEDVGQLEVIAPPPTIPSTPPRSSRKRERATSETPALTKKVKITGADAIQSLTTSISRFGDNICKVLAGDPSEKTPKRHTKAVKLAQKENWLPMADRLILCNVFEKDIKAADAYTALDAEDVEFRQMWIQEKVEEVKALRAIV</sequence>
<proteinExistence type="predicted"/>
<evidence type="ECO:0000256" key="1">
    <source>
        <dbReference type="SAM" id="MobiDB-lite"/>
    </source>
</evidence>
<evidence type="ECO:0000313" key="4">
    <source>
        <dbReference type="Proteomes" id="UP000001194"/>
    </source>
</evidence>
<dbReference type="HOGENOM" id="CLU_454966_0_0_1"/>
<dbReference type="InParanoid" id="B0DLG7"/>
<keyword evidence="4" id="KW-1185">Reference proteome</keyword>
<evidence type="ECO:0000259" key="2">
    <source>
        <dbReference type="Pfam" id="PF12776"/>
    </source>
</evidence>
<dbReference type="Pfam" id="PF12776">
    <property type="entry name" value="Myb_DNA-bind_3"/>
    <property type="match status" value="1"/>
</dbReference>
<dbReference type="Proteomes" id="UP000001194">
    <property type="component" value="Unassembled WGS sequence"/>
</dbReference>
<feature type="region of interest" description="Disordered" evidence="1">
    <location>
        <begin position="467"/>
        <end position="492"/>
    </location>
</feature>
<dbReference type="KEGG" id="lbc:LACBIDRAFT_330497"/>
<reference evidence="3 4" key="1">
    <citation type="journal article" date="2008" name="Nature">
        <title>The genome of Laccaria bicolor provides insights into mycorrhizal symbiosis.</title>
        <authorList>
            <person name="Martin F."/>
            <person name="Aerts A."/>
            <person name="Ahren D."/>
            <person name="Brun A."/>
            <person name="Danchin E.G.J."/>
            <person name="Duchaussoy F."/>
            <person name="Gibon J."/>
            <person name="Kohler A."/>
            <person name="Lindquist E."/>
            <person name="Pereda V."/>
            <person name="Salamov A."/>
            <person name="Shapiro H.J."/>
            <person name="Wuyts J."/>
            <person name="Blaudez D."/>
            <person name="Buee M."/>
            <person name="Brokstein P."/>
            <person name="Canbaeck B."/>
            <person name="Cohen D."/>
            <person name="Courty P.E."/>
            <person name="Coutinho P.M."/>
            <person name="Delaruelle C."/>
            <person name="Detter J.C."/>
            <person name="Deveau A."/>
            <person name="DiFazio S."/>
            <person name="Duplessis S."/>
            <person name="Fraissinet-Tachet L."/>
            <person name="Lucic E."/>
            <person name="Frey-Klett P."/>
            <person name="Fourrey C."/>
            <person name="Feussner I."/>
            <person name="Gay G."/>
            <person name="Grimwood J."/>
            <person name="Hoegger P.J."/>
            <person name="Jain P."/>
            <person name="Kilaru S."/>
            <person name="Labbe J."/>
            <person name="Lin Y.C."/>
            <person name="Legue V."/>
            <person name="Le Tacon F."/>
            <person name="Marmeisse R."/>
            <person name="Melayah D."/>
            <person name="Montanini B."/>
            <person name="Muratet M."/>
            <person name="Nehls U."/>
            <person name="Niculita-Hirzel H."/>
            <person name="Oudot-Le Secq M.P."/>
            <person name="Peter M."/>
            <person name="Quesneville H."/>
            <person name="Rajashekar B."/>
            <person name="Reich M."/>
            <person name="Rouhier N."/>
            <person name="Schmutz J."/>
            <person name="Yin T."/>
            <person name="Chalot M."/>
            <person name="Henrissat B."/>
            <person name="Kuees U."/>
            <person name="Lucas S."/>
            <person name="Van de Peer Y."/>
            <person name="Podila G.K."/>
            <person name="Polle A."/>
            <person name="Pukkila P.J."/>
            <person name="Richardson P.M."/>
            <person name="Rouze P."/>
            <person name="Sanders I.R."/>
            <person name="Stajich J.E."/>
            <person name="Tunlid A."/>
            <person name="Tuskan G."/>
            <person name="Grigoriev I.V."/>
        </authorList>
    </citation>
    <scope>NUCLEOTIDE SEQUENCE [LARGE SCALE GENOMIC DNA]</scope>
    <source>
        <strain evidence="4">S238N-H82 / ATCC MYA-4686</strain>
    </source>
</reference>
<accession>B0DLG7</accession>
<feature type="domain" description="Myb/SANT-like" evidence="2">
    <location>
        <begin position="292"/>
        <end position="387"/>
    </location>
</feature>
<name>B0DLG7_LACBS</name>
<organism evidence="4">
    <name type="scientific">Laccaria bicolor (strain S238N-H82 / ATCC MYA-4686)</name>
    <name type="common">Bicoloured deceiver</name>
    <name type="synonym">Laccaria laccata var. bicolor</name>
    <dbReference type="NCBI Taxonomy" id="486041"/>
    <lineage>
        <taxon>Eukaryota</taxon>
        <taxon>Fungi</taxon>
        <taxon>Dikarya</taxon>
        <taxon>Basidiomycota</taxon>
        <taxon>Agaricomycotina</taxon>
        <taxon>Agaricomycetes</taxon>
        <taxon>Agaricomycetidae</taxon>
        <taxon>Agaricales</taxon>
        <taxon>Agaricineae</taxon>
        <taxon>Hydnangiaceae</taxon>
        <taxon>Laccaria</taxon>
    </lineage>
</organism>
<evidence type="ECO:0000313" key="3">
    <source>
        <dbReference type="EMBL" id="EDR04564.1"/>
    </source>
</evidence>
<dbReference type="PANTHER" id="PTHR47584">
    <property type="match status" value="1"/>
</dbReference>
<dbReference type="GeneID" id="6080331"/>
<dbReference type="OrthoDB" id="3186724at2759"/>
<dbReference type="RefSeq" id="XP_001884736.1">
    <property type="nucleotide sequence ID" value="XM_001884701.1"/>
</dbReference>
<gene>
    <name evidence="3" type="ORF">LACBIDRAFT_330497</name>
</gene>
<dbReference type="EMBL" id="DS547117">
    <property type="protein sequence ID" value="EDR04564.1"/>
    <property type="molecule type" value="Genomic_DNA"/>
</dbReference>
<dbReference type="AlphaFoldDB" id="B0DLG7"/>
<dbReference type="InterPro" id="IPR024752">
    <property type="entry name" value="Myb/SANT-like_dom"/>
</dbReference>
<feature type="compositionally biased region" description="Pro residues" evidence="1">
    <location>
        <begin position="468"/>
        <end position="477"/>
    </location>
</feature>
<protein>
    <submittedName>
        <fullName evidence="3">Predicted protein</fullName>
    </submittedName>
</protein>